<dbReference type="Pfam" id="PF00569">
    <property type="entry name" value="ZZ"/>
    <property type="match status" value="1"/>
</dbReference>
<dbReference type="Pfam" id="PF05605">
    <property type="entry name" value="zf-Di19"/>
    <property type="match status" value="1"/>
</dbReference>
<dbReference type="SMART" id="SM00291">
    <property type="entry name" value="ZnF_ZZ"/>
    <property type="match status" value="1"/>
</dbReference>
<dbReference type="InterPro" id="IPR043145">
    <property type="entry name" value="Znf_ZZ_sf"/>
</dbReference>
<comment type="catalytic activity">
    <reaction evidence="1">
        <text>S-ubiquitinyl-[E2 ubiquitin-conjugating enzyme]-L-cysteine + [acceptor protein]-L-lysine = [E2 ubiquitin-conjugating enzyme]-L-cysteine + N(6)-ubiquitinyl-[acceptor protein]-L-lysine.</text>
        <dbReference type="EC" id="2.3.2.27"/>
    </reaction>
</comment>
<dbReference type="PROSITE" id="PS01357">
    <property type="entry name" value="ZF_ZZ_1"/>
    <property type="match status" value="1"/>
</dbReference>
<evidence type="ECO:0000256" key="7">
    <source>
        <dbReference type="ARBA" id="ARBA00022833"/>
    </source>
</evidence>
<dbReference type="CDD" id="cd02338">
    <property type="entry name" value="ZZ_PCMF_like"/>
    <property type="match status" value="1"/>
</dbReference>
<dbReference type="PANTHER" id="PTHR12268">
    <property type="entry name" value="E3 UBIQUITIN-PROTEIN LIGASE KCMF1"/>
    <property type="match status" value="1"/>
</dbReference>
<dbReference type="SUPFAM" id="SSF57850">
    <property type="entry name" value="RING/U-box"/>
    <property type="match status" value="1"/>
</dbReference>
<dbReference type="GeneID" id="108009853"/>
<evidence type="ECO:0000256" key="8">
    <source>
        <dbReference type="PROSITE-ProRule" id="PRU00228"/>
    </source>
</evidence>
<organism evidence="10 11">
    <name type="scientific">Drosophila suzukii</name>
    <name type="common">Spotted-wing drosophila fruit fly</name>
    <dbReference type="NCBI Taxonomy" id="28584"/>
    <lineage>
        <taxon>Eukaryota</taxon>
        <taxon>Metazoa</taxon>
        <taxon>Ecdysozoa</taxon>
        <taxon>Arthropoda</taxon>
        <taxon>Hexapoda</taxon>
        <taxon>Insecta</taxon>
        <taxon>Pterygota</taxon>
        <taxon>Neoptera</taxon>
        <taxon>Endopterygota</taxon>
        <taxon>Diptera</taxon>
        <taxon>Brachycera</taxon>
        <taxon>Muscomorpha</taxon>
        <taxon>Ephydroidea</taxon>
        <taxon>Drosophilidae</taxon>
        <taxon>Drosophila</taxon>
        <taxon>Sophophora</taxon>
    </lineage>
</organism>
<dbReference type="RefSeq" id="XP_070852280.1">
    <property type="nucleotide sequence ID" value="XM_070996179.1"/>
</dbReference>
<dbReference type="InterPro" id="IPR050774">
    <property type="entry name" value="KCMF1/Dystrophin"/>
</dbReference>
<dbReference type="InterPro" id="IPR008598">
    <property type="entry name" value="Di19_Zn-bd"/>
</dbReference>
<dbReference type="InterPro" id="IPR000433">
    <property type="entry name" value="Znf_ZZ"/>
</dbReference>
<evidence type="ECO:0000256" key="5">
    <source>
        <dbReference type="ARBA" id="ARBA00022723"/>
    </source>
</evidence>
<keyword evidence="5" id="KW-0479">Metal-binding</keyword>
<evidence type="ECO:0000256" key="3">
    <source>
        <dbReference type="ARBA" id="ARBA00012483"/>
    </source>
</evidence>
<evidence type="ECO:0000256" key="1">
    <source>
        <dbReference type="ARBA" id="ARBA00000900"/>
    </source>
</evidence>
<evidence type="ECO:0000313" key="11">
    <source>
        <dbReference type="RefSeq" id="XP_070852280.1"/>
    </source>
</evidence>
<sequence length="344" mass="39140">MGHRNICCDGCERRDFRGRRYRCLRCVNFDLCGDCYDRRFESPEHHTDHPMQLIPDPDDPQPSLLLNGEVPEVVHLPNCFTCPYCGEFGHTAKRLIEHVCGRHRLAEGYVVCPLCAGLPAAELVAIRNLSGHLLLNHIDHANFLEPETPPLRRTFNRSRIRRRRLLQTQQLQQPNNVILQLAAAPWDPTDPQLPPSIMVDPPEDQTPSSPIIVEPQPKEQPEQYLLLQWVAQQEVRCQQETEAGGSPRRRHALFAEHLIVSMLCSEELQMPEERVRNRDQRLGLSKVMSVMSLPWTRAWQATQLGGSEGEGSVVQAATKPEIILVDGREQHAKPEKTPVEEAID</sequence>
<keyword evidence="4" id="KW-0808">Transferase</keyword>
<name>A0ABM4TQM5_DROSZ</name>
<keyword evidence="6 8" id="KW-0863">Zinc-finger</keyword>
<keyword evidence="10" id="KW-1185">Reference proteome</keyword>
<dbReference type="Proteomes" id="UP001652628">
    <property type="component" value="Chromosome 2L"/>
</dbReference>
<keyword evidence="7" id="KW-0862">Zinc</keyword>
<evidence type="ECO:0000259" key="9">
    <source>
        <dbReference type="PROSITE" id="PS50135"/>
    </source>
</evidence>
<dbReference type="PANTHER" id="PTHR12268:SF13">
    <property type="entry name" value="E3 UBIQUITIN-PROTEIN LIGASE KCMF1"/>
    <property type="match status" value="1"/>
</dbReference>
<evidence type="ECO:0000256" key="4">
    <source>
        <dbReference type="ARBA" id="ARBA00022679"/>
    </source>
</evidence>
<dbReference type="Gene3D" id="3.30.60.90">
    <property type="match status" value="1"/>
</dbReference>
<dbReference type="EC" id="2.3.2.27" evidence="3"/>
<comment type="similarity">
    <text evidence="2">Belongs to the KCMF1 family.</text>
</comment>
<dbReference type="PROSITE" id="PS50135">
    <property type="entry name" value="ZF_ZZ_2"/>
    <property type="match status" value="1"/>
</dbReference>
<evidence type="ECO:0000313" key="10">
    <source>
        <dbReference type="Proteomes" id="UP001652628"/>
    </source>
</evidence>
<evidence type="ECO:0000256" key="2">
    <source>
        <dbReference type="ARBA" id="ARBA00010938"/>
    </source>
</evidence>
<reference evidence="11" key="1">
    <citation type="submission" date="2025-08" db="UniProtKB">
        <authorList>
            <consortium name="RefSeq"/>
        </authorList>
    </citation>
    <scope>IDENTIFICATION</scope>
</reference>
<evidence type="ECO:0000256" key="6">
    <source>
        <dbReference type="ARBA" id="ARBA00022771"/>
    </source>
</evidence>
<proteinExistence type="inferred from homology"/>
<accession>A0ABM4TQM5</accession>
<gene>
    <name evidence="11" type="primary">LOC108009853</name>
</gene>
<protein>
    <recommendedName>
        <fullName evidence="3">RING-type E3 ubiquitin transferase</fullName>
        <ecNumber evidence="3">2.3.2.27</ecNumber>
    </recommendedName>
</protein>
<feature type="domain" description="ZZ-type" evidence="9">
    <location>
        <begin position="3"/>
        <end position="59"/>
    </location>
</feature>